<dbReference type="PANTHER" id="PTHR43343">
    <property type="entry name" value="PEPTIDASE S12"/>
    <property type="match status" value="1"/>
</dbReference>
<protein>
    <submittedName>
        <fullName evidence="4">PDZ domain-containing protein</fullName>
    </submittedName>
</protein>
<evidence type="ECO:0000256" key="2">
    <source>
        <dbReference type="ARBA" id="ARBA00022801"/>
    </source>
</evidence>
<keyword evidence="1" id="KW-0645">Protease</keyword>
<evidence type="ECO:0000313" key="4">
    <source>
        <dbReference type="EMBL" id="QIK73199.1"/>
    </source>
</evidence>
<dbReference type="GO" id="GO:0004252">
    <property type="term" value="F:serine-type endopeptidase activity"/>
    <property type="evidence" value="ECO:0007669"/>
    <property type="project" value="InterPro"/>
</dbReference>
<organism evidence="4 5">
    <name type="scientific">Propioniciclava coleopterorum</name>
    <dbReference type="NCBI Taxonomy" id="2714937"/>
    <lineage>
        <taxon>Bacteria</taxon>
        <taxon>Bacillati</taxon>
        <taxon>Actinomycetota</taxon>
        <taxon>Actinomycetes</taxon>
        <taxon>Propionibacteriales</taxon>
        <taxon>Propionibacteriaceae</taxon>
        <taxon>Propioniciclava</taxon>
    </lineage>
</organism>
<dbReference type="SUPFAM" id="SSF50494">
    <property type="entry name" value="Trypsin-like serine proteases"/>
    <property type="match status" value="1"/>
</dbReference>
<feature type="domain" description="PDZ" evidence="3">
    <location>
        <begin position="151"/>
        <end position="209"/>
    </location>
</feature>
<dbReference type="PRINTS" id="PR00834">
    <property type="entry name" value="PROTEASES2C"/>
</dbReference>
<dbReference type="Gene3D" id="2.40.10.120">
    <property type="match status" value="1"/>
</dbReference>
<dbReference type="EMBL" id="CP049865">
    <property type="protein sequence ID" value="QIK73199.1"/>
    <property type="molecule type" value="Genomic_DNA"/>
</dbReference>
<dbReference type="InterPro" id="IPR036034">
    <property type="entry name" value="PDZ_sf"/>
</dbReference>
<dbReference type="InterPro" id="IPR051201">
    <property type="entry name" value="Chloro_Bact_Ser_Proteases"/>
</dbReference>
<dbReference type="SMART" id="SM00228">
    <property type="entry name" value="PDZ"/>
    <property type="match status" value="1"/>
</dbReference>
<proteinExistence type="predicted"/>
<reference evidence="4 5" key="1">
    <citation type="submission" date="2020-03" db="EMBL/GenBank/DDBJ databases">
        <title>Propioniciclava sp. nov., isolated from Hydrophilus acuminatus.</title>
        <authorList>
            <person name="Hyun D.-W."/>
            <person name="Bae J.-W."/>
        </authorList>
    </citation>
    <scope>NUCLEOTIDE SEQUENCE [LARGE SCALE GENOMIC DNA]</scope>
    <source>
        <strain evidence="4 5">HDW11</strain>
    </source>
</reference>
<gene>
    <name evidence="4" type="ORF">G7070_14205</name>
</gene>
<dbReference type="GO" id="GO:0006508">
    <property type="term" value="P:proteolysis"/>
    <property type="evidence" value="ECO:0007669"/>
    <property type="project" value="UniProtKB-KW"/>
</dbReference>
<dbReference type="SUPFAM" id="SSF50156">
    <property type="entry name" value="PDZ domain-like"/>
    <property type="match status" value="1"/>
</dbReference>
<dbReference type="KEGG" id="prv:G7070_14205"/>
<evidence type="ECO:0000259" key="3">
    <source>
        <dbReference type="PROSITE" id="PS50106"/>
    </source>
</evidence>
<dbReference type="InterPro" id="IPR009003">
    <property type="entry name" value="Peptidase_S1_PA"/>
</dbReference>
<dbReference type="RefSeq" id="WP_166234270.1">
    <property type="nucleotide sequence ID" value="NZ_CP049865.1"/>
</dbReference>
<dbReference type="PROSITE" id="PS50106">
    <property type="entry name" value="PDZ"/>
    <property type="match status" value="1"/>
</dbReference>
<dbReference type="InterPro" id="IPR041489">
    <property type="entry name" value="PDZ_6"/>
</dbReference>
<dbReference type="Pfam" id="PF13365">
    <property type="entry name" value="Trypsin_2"/>
    <property type="match status" value="1"/>
</dbReference>
<dbReference type="Proteomes" id="UP000501058">
    <property type="component" value="Chromosome"/>
</dbReference>
<dbReference type="AlphaFoldDB" id="A0A6G7Y909"/>
<keyword evidence="5" id="KW-1185">Reference proteome</keyword>
<dbReference type="InterPro" id="IPR001478">
    <property type="entry name" value="PDZ"/>
</dbReference>
<name>A0A6G7Y909_9ACTN</name>
<evidence type="ECO:0000313" key="5">
    <source>
        <dbReference type="Proteomes" id="UP000501058"/>
    </source>
</evidence>
<keyword evidence="2" id="KW-0378">Hydrolase</keyword>
<accession>A0A6G7Y909</accession>
<sequence>MLSSGETEEATLVGTDAKTDLAVLRVEATDLPTVALGEPTALSVGQQVVALGAPLGLSGTVTSGIVSALDRDISAPTASGGTTVLAGTIQTDASINPGNSGGPLVDCAGRLVGINTVIATVPDASGTAGGGNVGIGFAVPAGTVRRITDELVQHGRATHPWLGLTLREIPAEVLPPGVEGGLFVQGVTAGGPGAKAGVAPGDAIVAIGGGPATSFTKGRLLATAAVGDPVELTILRQGARGTAWVTLAEAPGA</sequence>
<dbReference type="InterPro" id="IPR001940">
    <property type="entry name" value="Peptidase_S1C"/>
</dbReference>
<evidence type="ECO:0000256" key="1">
    <source>
        <dbReference type="ARBA" id="ARBA00022670"/>
    </source>
</evidence>
<dbReference type="Pfam" id="PF17820">
    <property type="entry name" value="PDZ_6"/>
    <property type="match status" value="1"/>
</dbReference>
<dbReference type="Gene3D" id="2.30.42.10">
    <property type="match status" value="1"/>
</dbReference>
<dbReference type="PANTHER" id="PTHR43343:SF3">
    <property type="entry name" value="PROTEASE DO-LIKE 8, CHLOROPLASTIC"/>
    <property type="match status" value="1"/>
</dbReference>